<dbReference type="InterPro" id="IPR018649">
    <property type="entry name" value="SHOCT"/>
</dbReference>
<keyword evidence="1" id="KW-0472">Membrane</keyword>
<dbReference type="RefSeq" id="WP_023510492.1">
    <property type="nucleotide sequence ID" value="NZ_AWTC01000010.1"/>
</dbReference>
<name>V6IWF5_9BACL</name>
<dbReference type="PATRIC" id="fig|1395513.3.peg.2268"/>
<reference evidence="3 4" key="1">
    <citation type="journal article" date="2013" name="Genome Announc.">
        <title>Genome Sequence of Sporolactobacillus laevolacticus DSM442, an Efficient Polymer-Grade D-Lactate Producer from Agricultural Waste Cottonseed as a Nitrogen Source.</title>
        <authorList>
            <person name="Wang H."/>
            <person name="Wang L."/>
            <person name="Ju J."/>
            <person name="Yu B."/>
            <person name="Ma Y."/>
        </authorList>
    </citation>
    <scope>NUCLEOTIDE SEQUENCE [LARGE SCALE GENOMIC DNA]</scope>
    <source>
        <strain evidence="3 4">DSM 442</strain>
    </source>
</reference>
<proteinExistence type="predicted"/>
<organism evidence="3 4">
    <name type="scientific">Sporolactobacillus laevolacticus DSM 442</name>
    <dbReference type="NCBI Taxonomy" id="1395513"/>
    <lineage>
        <taxon>Bacteria</taxon>
        <taxon>Bacillati</taxon>
        <taxon>Bacillota</taxon>
        <taxon>Bacilli</taxon>
        <taxon>Bacillales</taxon>
        <taxon>Sporolactobacillaceae</taxon>
        <taxon>Sporolactobacillus</taxon>
    </lineage>
</organism>
<comment type="caution">
    <text evidence="3">The sequence shown here is derived from an EMBL/GenBank/DDBJ whole genome shotgun (WGS) entry which is preliminary data.</text>
</comment>
<evidence type="ECO:0000259" key="2">
    <source>
        <dbReference type="Pfam" id="PF09851"/>
    </source>
</evidence>
<dbReference type="OrthoDB" id="48047at2"/>
<keyword evidence="1" id="KW-0812">Transmembrane</keyword>
<dbReference type="eggNOG" id="COG3462">
    <property type="taxonomic scope" value="Bacteria"/>
</dbReference>
<feature type="transmembrane region" description="Helical" evidence="1">
    <location>
        <begin position="24"/>
        <end position="45"/>
    </location>
</feature>
<protein>
    <recommendedName>
        <fullName evidence="2">SHOCT domain-containing protein</fullName>
    </recommendedName>
</protein>
<feature type="domain" description="SHOCT" evidence="2">
    <location>
        <begin position="57"/>
        <end position="82"/>
    </location>
</feature>
<sequence>MMYARGFDGFGGCFGYGTGLVGPWIIMGIGVLLLAAVTIAAMVLFKKASHKKMDEGALDILKLRYAKGEMSEEEYLRMKKVLGK</sequence>
<dbReference type="Pfam" id="PF09851">
    <property type="entry name" value="SHOCT"/>
    <property type="match status" value="1"/>
</dbReference>
<evidence type="ECO:0000256" key="1">
    <source>
        <dbReference type="SAM" id="Phobius"/>
    </source>
</evidence>
<gene>
    <name evidence="3" type="ORF">P343_11225</name>
</gene>
<dbReference type="AlphaFoldDB" id="V6IWF5"/>
<accession>V6IWF5</accession>
<dbReference type="EMBL" id="AWTC01000010">
    <property type="protein sequence ID" value="EST11540.1"/>
    <property type="molecule type" value="Genomic_DNA"/>
</dbReference>
<evidence type="ECO:0000313" key="4">
    <source>
        <dbReference type="Proteomes" id="UP000018296"/>
    </source>
</evidence>
<keyword evidence="1" id="KW-1133">Transmembrane helix</keyword>
<keyword evidence="4" id="KW-1185">Reference proteome</keyword>
<evidence type="ECO:0000313" key="3">
    <source>
        <dbReference type="EMBL" id="EST11540.1"/>
    </source>
</evidence>
<dbReference type="STRING" id="1395513.P343_11225"/>
<dbReference type="Proteomes" id="UP000018296">
    <property type="component" value="Unassembled WGS sequence"/>
</dbReference>